<sequence>MKCVGHGKISLTRTIGHGFPVIELEVDIFQTEDNELKFFYAPDRGNDAHLTIEPQGEEARGDENNE</sequence>
<accession>X1PSQ5</accession>
<dbReference type="AlphaFoldDB" id="X1PSQ5"/>
<proteinExistence type="predicted"/>
<reference evidence="2" key="1">
    <citation type="journal article" date="2014" name="Front. Microbiol.">
        <title>High frequency of phylogenetically diverse reductive dehalogenase-homologous genes in deep subseafloor sedimentary metagenomes.</title>
        <authorList>
            <person name="Kawai M."/>
            <person name="Futagami T."/>
            <person name="Toyoda A."/>
            <person name="Takaki Y."/>
            <person name="Nishi S."/>
            <person name="Hori S."/>
            <person name="Arai W."/>
            <person name="Tsubouchi T."/>
            <person name="Morono Y."/>
            <person name="Uchiyama I."/>
            <person name="Ito T."/>
            <person name="Fujiyama A."/>
            <person name="Inagaki F."/>
            <person name="Takami H."/>
        </authorList>
    </citation>
    <scope>NUCLEOTIDE SEQUENCE</scope>
    <source>
        <strain evidence="2">Expedition CK06-06</strain>
    </source>
</reference>
<name>X1PSQ5_9ZZZZ</name>
<evidence type="ECO:0000313" key="2">
    <source>
        <dbReference type="EMBL" id="GAI45521.1"/>
    </source>
</evidence>
<comment type="caution">
    <text evidence="2">The sequence shown here is derived from an EMBL/GenBank/DDBJ whole genome shotgun (WGS) entry which is preliminary data.</text>
</comment>
<dbReference type="EMBL" id="BARV01028224">
    <property type="protein sequence ID" value="GAI45521.1"/>
    <property type="molecule type" value="Genomic_DNA"/>
</dbReference>
<protein>
    <submittedName>
        <fullName evidence="2">Uncharacterized protein</fullName>
    </submittedName>
</protein>
<organism evidence="2">
    <name type="scientific">marine sediment metagenome</name>
    <dbReference type="NCBI Taxonomy" id="412755"/>
    <lineage>
        <taxon>unclassified sequences</taxon>
        <taxon>metagenomes</taxon>
        <taxon>ecological metagenomes</taxon>
    </lineage>
</organism>
<gene>
    <name evidence="2" type="ORF">S06H3_45237</name>
</gene>
<feature type="compositionally biased region" description="Basic and acidic residues" evidence="1">
    <location>
        <begin position="57"/>
        <end position="66"/>
    </location>
</feature>
<evidence type="ECO:0000256" key="1">
    <source>
        <dbReference type="SAM" id="MobiDB-lite"/>
    </source>
</evidence>
<feature type="region of interest" description="Disordered" evidence="1">
    <location>
        <begin position="47"/>
        <end position="66"/>
    </location>
</feature>